<evidence type="ECO:0000313" key="2">
    <source>
        <dbReference type="EMBL" id="CAD9251350.1"/>
    </source>
</evidence>
<gene>
    <name evidence="2" type="ORF">PPAR1163_LOCUS9712</name>
</gene>
<feature type="region of interest" description="Disordered" evidence="1">
    <location>
        <begin position="24"/>
        <end position="49"/>
    </location>
</feature>
<accession>A0A7S1XQB6</accession>
<feature type="compositionally biased region" description="Gly residues" evidence="1">
    <location>
        <begin position="36"/>
        <end position="45"/>
    </location>
</feature>
<protein>
    <submittedName>
        <fullName evidence="2">Uncharacterized protein</fullName>
    </submittedName>
</protein>
<name>A0A7S1XQB6_9STRA</name>
<reference evidence="2" key="1">
    <citation type="submission" date="2021-01" db="EMBL/GenBank/DDBJ databases">
        <authorList>
            <person name="Corre E."/>
            <person name="Pelletier E."/>
            <person name="Niang G."/>
            <person name="Scheremetjew M."/>
            <person name="Finn R."/>
            <person name="Kale V."/>
            <person name="Holt S."/>
            <person name="Cochrane G."/>
            <person name="Meng A."/>
            <person name="Brown T."/>
            <person name="Cohen L."/>
        </authorList>
    </citation>
    <scope>NUCLEOTIDE SEQUENCE</scope>
    <source>
        <strain evidence="2">CCMP2877</strain>
    </source>
</reference>
<evidence type="ECO:0000256" key="1">
    <source>
        <dbReference type="SAM" id="MobiDB-lite"/>
    </source>
</evidence>
<dbReference type="AlphaFoldDB" id="A0A7S1XQB6"/>
<proteinExistence type="predicted"/>
<sequence length="125" mass="13272">MYRSVQIARGAARRAAARPYSMASSTTYSGGQASEGQGGFYGSGGSRKNDTVVAHRPEALADPTAMERLMEVMAKVETENKATVKAMMSSPEVSALLASLEFNGQPKWGLSTLERETVKAARALA</sequence>
<dbReference type="EMBL" id="HBGJ01015099">
    <property type="protein sequence ID" value="CAD9251350.1"/>
    <property type="molecule type" value="Transcribed_RNA"/>
</dbReference>
<organism evidence="2">
    <name type="scientific">Phaeomonas parva</name>
    <dbReference type="NCBI Taxonomy" id="124430"/>
    <lineage>
        <taxon>Eukaryota</taxon>
        <taxon>Sar</taxon>
        <taxon>Stramenopiles</taxon>
        <taxon>Ochrophyta</taxon>
        <taxon>Pinguiophyceae</taxon>
        <taxon>Pinguiochrysidales</taxon>
        <taxon>Pinguiochrysidaceae</taxon>
        <taxon>Phaeomonas</taxon>
    </lineage>
</organism>